<evidence type="ECO:0000313" key="3">
    <source>
        <dbReference type="Proteomes" id="UP000190648"/>
    </source>
</evidence>
<feature type="region of interest" description="Disordered" evidence="1">
    <location>
        <begin position="86"/>
        <end position="106"/>
    </location>
</feature>
<gene>
    <name evidence="2" type="ORF">AV530_012060</name>
</gene>
<dbReference type="Proteomes" id="UP000190648">
    <property type="component" value="Unassembled WGS sequence"/>
</dbReference>
<dbReference type="EMBL" id="LSYS01006159">
    <property type="protein sequence ID" value="OPJ75928.1"/>
    <property type="molecule type" value="Genomic_DNA"/>
</dbReference>
<evidence type="ECO:0000313" key="2">
    <source>
        <dbReference type="EMBL" id="OPJ75928.1"/>
    </source>
</evidence>
<dbReference type="AlphaFoldDB" id="A0A1V4JUQ2"/>
<accession>A0A1V4JUQ2</accession>
<keyword evidence="3" id="KW-1185">Reference proteome</keyword>
<comment type="caution">
    <text evidence="2">The sequence shown here is derived from an EMBL/GenBank/DDBJ whole genome shotgun (WGS) entry which is preliminary data.</text>
</comment>
<organism evidence="2 3">
    <name type="scientific">Patagioenas fasciata monilis</name>
    <dbReference type="NCBI Taxonomy" id="372326"/>
    <lineage>
        <taxon>Eukaryota</taxon>
        <taxon>Metazoa</taxon>
        <taxon>Chordata</taxon>
        <taxon>Craniata</taxon>
        <taxon>Vertebrata</taxon>
        <taxon>Euteleostomi</taxon>
        <taxon>Archelosauria</taxon>
        <taxon>Archosauria</taxon>
        <taxon>Dinosauria</taxon>
        <taxon>Saurischia</taxon>
        <taxon>Theropoda</taxon>
        <taxon>Coelurosauria</taxon>
        <taxon>Aves</taxon>
        <taxon>Neognathae</taxon>
        <taxon>Neoaves</taxon>
        <taxon>Columbimorphae</taxon>
        <taxon>Columbiformes</taxon>
        <taxon>Columbidae</taxon>
        <taxon>Patagioenas</taxon>
    </lineage>
</organism>
<sequence>MVVPRCKSSILISSEVAQTFTSSVKPQGSTVQNCLSPIWDTSWCYLQTCRGSESQLRLEQLFLGTLSHGDVAGTYRSLPVVRQLTSGGQEGVHARQPQHPQASRRL</sequence>
<proteinExistence type="predicted"/>
<name>A0A1V4JUQ2_PATFA</name>
<reference evidence="2 3" key="1">
    <citation type="submission" date="2016-02" db="EMBL/GenBank/DDBJ databases">
        <title>Band-tailed pigeon sequencing and assembly.</title>
        <authorList>
            <person name="Soares A.E."/>
            <person name="Novak B.J."/>
            <person name="Rice E.S."/>
            <person name="O'Connell B."/>
            <person name="Chang D."/>
            <person name="Weber S."/>
            <person name="Shapiro B."/>
        </authorList>
    </citation>
    <scope>NUCLEOTIDE SEQUENCE [LARGE SCALE GENOMIC DNA]</scope>
    <source>
        <strain evidence="2">BTP2013</strain>
        <tissue evidence="2">Blood</tissue>
    </source>
</reference>
<evidence type="ECO:0000256" key="1">
    <source>
        <dbReference type="SAM" id="MobiDB-lite"/>
    </source>
</evidence>
<protein>
    <submittedName>
        <fullName evidence="2">Uncharacterized protein</fullName>
    </submittedName>
</protein>